<dbReference type="AlphaFoldDB" id="A0A9X9LP53"/>
<evidence type="ECO:0000313" key="3">
    <source>
        <dbReference type="Proteomes" id="UP000269945"/>
    </source>
</evidence>
<dbReference type="EMBL" id="CYRY02009602">
    <property type="protein sequence ID" value="VCW77921.1"/>
    <property type="molecule type" value="Genomic_DNA"/>
</dbReference>
<feature type="domain" description="Immunoglobulin V-set" evidence="1">
    <location>
        <begin position="5"/>
        <end position="54"/>
    </location>
</feature>
<dbReference type="Pfam" id="PF07686">
    <property type="entry name" value="V-set"/>
    <property type="match status" value="1"/>
</dbReference>
<dbReference type="Proteomes" id="UP000269945">
    <property type="component" value="Unassembled WGS sequence"/>
</dbReference>
<proteinExistence type="predicted"/>
<comment type="caution">
    <text evidence="2">The sequence shown here is derived from an EMBL/GenBank/DDBJ whole genome shotgun (WGS) entry which is preliminary data.</text>
</comment>
<dbReference type="Gene3D" id="2.60.40.10">
    <property type="entry name" value="Immunoglobulins"/>
    <property type="match status" value="1"/>
</dbReference>
<reference evidence="2 3" key="1">
    <citation type="submission" date="2018-10" db="EMBL/GenBank/DDBJ databases">
        <authorList>
            <person name="Ekblom R."/>
            <person name="Jareborg N."/>
        </authorList>
    </citation>
    <scope>NUCLEOTIDE SEQUENCE [LARGE SCALE GENOMIC DNA]</scope>
    <source>
        <tissue evidence="2">Muscle</tissue>
    </source>
</reference>
<dbReference type="InterPro" id="IPR013106">
    <property type="entry name" value="Ig_V-set"/>
</dbReference>
<keyword evidence="3" id="KW-1185">Reference proteome</keyword>
<gene>
    <name evidence="2" type="ORF">BN2614_LOCUS1</name>
</gene>
<organism evidence="2 3">
    <name type="scientific">Gulo gulo</name>
    <name type="common">Wolverine</name>
    <name type="synonym">Gluton</name>
    <dbReference type="NCBI Taxonomy" id="48420"/>
    <lineage>
        <taxon>Eukaryota</taxon>
        <taxon>Metazoa</taxon>
        <taxon>Chordata</taxon>
        <taxon>Craniata</taxon>
        <taxon>Vertebrata</taxon>
        <taxon>Euteleostomi</taxon>
        <taxon>Mammalia</taxon>
        <taxon>Eutheria</taxon>
        <taxon>Laurasiatheria</taxon>
        <taxon>Carnivora</taxon>
        <taxon>Caniformia</taxon>
        <taxon>Musteloidea</taxon>
        <taxon>Mustelidae</taxon>
        <taxon>Guloninae</taxon>
        <taxon>Gulo</taxon>
    </lineage>
</organism>
<dbReference type="InterPro" id="IPR036179">
    <property type="entry name" value="Ig-like_dom_sf"/>
</dbReference>
<dbReference type="PANTHER" id="PTHR23267">
    <property type="entry name" value="IMMUNOGLOBULIN LIGHT CHAIN"/>
    <property type="match status" value="1"/>
</dbReference>
<evidence type="ECO:0000259" key="1">
    <source>
        <dbReference type="Pfam" id="PF07686"/>
    </source>
</evidence>
<sequence>MSPNLLIYYVSSQPSGIPDHFSGSKTGNTATVTISGLQAEDEGEYYCCSHAGSNTSHSSASS</sequence>
<evidence type="ECO:0000313" key="2">
    <source>
        <dbReference type="EMBL" id="VCW77921.1"/>
    </source>
</evidence>
<name>A0A9X9LP53_GULGU</name>
<dbReference type="InterPro" id="IPR013783">
    <property type="entry name" value="Ig-like_fold"/>
</dbReference>
<dbReference type="InterPro" id="IPR050150">
    <property type="entry name" value="IgV_Light_Chain"/>
</dbReference>
<protein>
    <recommendedName>
        <fullName evidence="1">Immunoglobulin V-set domain-containing protein</fullName>
    </recommendedName>
</protein>
<accession>A0A9X9LP53</accession>
<dbReference type="SUPFAM" id="SSF48726">
    <property type="entry name" value="Immunoglobulin"/>
    <property type="match status" value="1"/>
</dbReference>